<dbReference type="Proteomes" id="UP000759537">
    <property type="component" value="Unassembled WGS sequence"/>
</dbReference>
<dbReference type="AlphaFoldDB" id="A0A9P5TCF6"/>
<evidence type="ECO:0000259" key="1">
    <source>
        <dbReference type="Pfam" id="PF00578"/>
    </source>
</evidence>
<reference evidence="2" key="2">
    <citation type="journal article" date="2020" name="Nat. Commun.">
        <title>Large-scale genome sequencing of mycorrhizal fungi provides insights into the early evolution of symbiotic traits.</title>
        <authorList>
            <person name="Miyauchi S."/>
            <person name="Kiss E."/>
            <person name="Kuo A."/>
            <person name="Drula E."/>
            <person name="Kohler A."/>
            <person name="Sanchez-Garcia M."/>
            <person name="Morin E."/>
            <person name="Andreopoulos B."/>
            <person name="Barry K.W."/>
            <person name="Bonito G."/>
            <person name="Buee M."/>
            <person name="Carver A."/>
            <person name="Chen C."/>
            <person name="Cichocki N."/>
            <person name="Clum A."/>
            <person name="Culley D."/>
            <person name="Crous P.W."/>
            <person name="Fauchery L."/>
            <person name="Girlanda M."/>
            <person name="Hayes R.D."/>
            <person name="Keri Z."/>
            <person name="LaButti K."/>
            <person name="Lipzen A."/>
            <person name="Lombard V."/>
            <person name="Magnuson J."/>
            <person name="Maillard F."/>
            <person name="Murat C."/>
            <person name="Nolan M."/>
            <person name="Ohm R.A."/>
            <person name="Pangilinan J."/>
            <person name="Pereira M.F."/>
            <person name="Perotto S."/>
            <person name="Peter M."/>
            <person name="Pfister S."/>
            <person name="Riley R."/>
            <person name="Sitrit Y."/>
            <person name="Stielow J.B."/>
            <person name="Szollosi G."/>
            <person name="Zifcakova L."/>
            <person name="Stursova M."/>
            <person name="Spatafora J.W."/>
            <person name="Tedersoo L."/>
            <person name="Vaario L.M."/>
            <person name="Yamada A."/>
            <person name="Yan M."/>
            <person name="Wang P."/>
            <person name="Xu J."/>
            <person name="Bruns T."/>
            <person name="Baldrian P."/>
            <person name="Vilgalys R."/>
            <person name="Dunand C."/>
            <person name="Henrissat B."/>
            <person name="Grigoriev I.V."/>
            <person name="Hibbett D."/>
            <person name="Nagy L.G."/>
            <person name="Martin F.M."/>
        </authorList>
    </citation>
    <scope>NUCLEOTIDE SEQUENCE</scope>
    <source>
        <strain evidence="2">Prilba</strain>
    </source>
</reference>
<gene>
    <name evidence="2" type="ORF">DFH94DRAFT_689439</name>
</gene>
<dbReference type="InterPro" id="IPR036249">
    <property type="entry name" value="Thioredoxin-like_sf"/>
</dbReference>
<dbReference type="GO" id="GO:0016491">
    <property type="term" value="F:oxidoreductase activity"/>
    <property type="evidence" value="ECO:0007669"/>
    <property type="project" value="InterPro"/>
</dbReference>
<dbReference type="OrthoDB" id="2996783at2759"/>
<proteinExistence type="predicted"/>
<keyword evidence="3" id="KW-1185">Reference proteome</keyword>
<feature type="domain" description="Alkyl hydroperoxide reductase subunit C/ Thiol specific antioxidant" evidence="1">
    <location>
        <begin position="50"/>
        <end position="153"/>
    </location>
</feature>
<dbReference type="Gene3D" id="3.40.30.10">
    <property type="entry name" value="Glutaredoxin"/>
    <property type="match status" value="1"/>
</dbReference>
<dbReference type="GO" id="GO:0016209">
    <property type="term" value="F:antioxidant activity"/>
    <property type="evidence" value="ECO:0007669"/>
    <property type="project" value="InterPro"/>
</dbReference>
<dbReference type="Pfam" id="PF00578">
    <property type="entry name" value="AhpC-TSA"/>
    <property type="match status" value="1"/>
</dbReference>
<dbReference type="InterPro" id="IPR000866">
    <property type="entry name" value="AhpC/TSA"/>
</dbReference>
<evidence type="ECO:0000313" key="2">
    <source>
        <dbReference type="EMBL" id="KAF8485099.1"/>
    </source>
</evidence>
<name>A0A9P5TCF6_9AGAM</name>
<organism evidence="2 3">
    <name type="scientific">Russula ochroleuca</name>
    <dbReference type="NCBI Taxonomy" id="152965"/>
    <lineage>
        <taxon>Eukaryota</taxon>
        <taxon>Fungi</taxon>
        <taxon>Dikarya</taxon>
        <taxon>Basidiomycota</taxon>
        <taxon>Agaricomycotina</taxon>
        <taxon>Agaricomycetes</taxon>
        <taxon>Russulales</taxon>
        <taxon>Russulaceae</taxon>
        <taxon>Russula</taxon>
    </lineage>
</organism>
<sequence>MARNDDLSQCLDSCTVIKRAMHEPPYLPFSVPIRAGKNADSPSENLDILFPDDFTSACTTELAEVSRRAADVEKRNVKVIGLSANSLESHHSLSDAPLDTPLNSPRPPQIADADQKVATLCDMLYHQDASNVDKNGLLLAVGTVFVIDRRKVICLTLSYPAASGRNFDEIPRWSNNA</sequence>
<comment type="caution">
    <text evidence="2">The sequence shown here is derived from an EMBL/GenBank/DDBJ whole genome shotgun (WGS) entry which is preliminary data.</text>
</comment>
<reference evidence="2" key="1">
    <citation type="submission" date="2019-10" db="EMBL/GenBank/DDBJ databases">
        <authorList>
            <consortium name="DOE Joint Genome Institute"/>
            <person name="Kuo A."/>
            <person name="Miyauchi S."/>
            <person name="Kiss E."/>
            <person name="Drula E."/>
            <person name="Kohler A."/>
            <person name="Sanchez-Garcia M."/>
            <person name="Andreopoulos B."/>
            <person name="Barry K.W."/>
            <person name="Bonito G."/>
            <person name="Buee M."/>
            <person name="Carver A."/>
            <person name="Chen C."/>
            <person name="Cichocki N."/>
            <person name="Clum A."/>
            <person name="Culley D."/>
            <person name="Crous P.W."/>
            <person name="Fauchery L."/>
            <person name="Girlanda M."/>
            <person name="Hayes R."/>
            <person name="Keri Z."/>
            <person name="LaButti K."/>
            <person name="Lipzen A."/>
            <person name="Lombard V."/>
            <person name="Magnuson J."/>
            <person name="Maillard F."/>
            <person name="Morin E."/>
            <person name="Murat C."/>
            <person name="Nolan M."/>
            <person name="Ohm R."/>
            <person name="Pangilinan J."/>
            <person name="Pereira M."/>
            <person name="Perotto S."/>
            <person name="Peter M."/>
            <person name="Riley R."/>
            <person name="Sitrit Y."/>
            <person name="Stielow B."/>
            <person name="Szollosi G."/>
            <person name="Zifcakova L."/>
            <person name="Stursova M."/>
            <person name="Spatafora J.W."/>
            <person name="Tedersoo L."/>
            <person name="Vaario L.-M."/>
            <person name="Yamada A."/>
            <person name="Yan M."/>
            <person name="Wang P."/>
            <person name="Xu J."/>
            <person name="Bruns T."/>
            <person name="Baldrian P."/>
            <person name="Vilgalys R."/>
            <person name="Henrissat B."/>
            <person name="Grigoriev I.V."/>
            <person name="Hibbett D."/>
            <person name="Nagy L.G."/>
            <person name="Martin F.M."/>
        </authorList>
    </citation>
    <scope>NUCLEOTIDE SEQUENCE</scope>
    <source>
        <strain evidence="2">Prilba</strain>
    </source>
</reference>
<accession>A0A9P5TCF6</accession>
<dbReference type="SUPFAM" id="SSF52833">
    <property type="entry name" value="Thioredoxin-like"/>
    <property type="match status" value="1"/>
</dbReference>
<dbReference type="EMBL" id="WHVB01000003">
    <property type="protein sequence ID" value="KAF8485099.1"/>
    <property type="molecule type" value="Genomic_DNA"/>
</dbReference>
<evidence type="ECO:0000313" key="3">
    <source>
        <dbReference type="Proteomes" id="UP000759537"/>
    </source>
</evidence>
<protein>
    <submittedName>
        <fullName evidence="2">Thioredoxin-like protein</fullName>
    </submittedName>
</protein>